<dbReference type="InterPro" id="IPR051906">
    <property type="entry name" value="TolC-like"/>
</dbReference>
<accession>A0A3D4VDR9</accession>
<evidence type="ECO:0000256" key="4">
    <source>
        <dbReference type="ARBA" id="ARBA00023136"/>
    </source>
</evidence>
<dbReference type="PANTHER" id="PTHR30026">
    <property type="entry name" value="OUTER MEMBRANE PROTEIN TOLC"/>
    <property type="match status" value="1"/>
</dbReference>
<gene>
    <name evidence="7" type="ORF">DGD08_18695</name>
</gene>
<dbReference type="GO" id="GO:0015562">
    <property type="term" value="F:efflux transmembrane transporter activity"/>
    <property type="evidence" value="ECO:0007669"/>
    <property type="project" value="InterPro"/>
</dbReference>
<evidence type="ECO:0000313" key="7">
    <source>
        <dbReference type="EMBL" id="HCT59235.1"/>
    </source>
</evidence>
<proteinExistence type="predicted"/>
<dbReference type="GO" id="GO:0009279">
    <property type="term" value="C:cell outer membrane"/>
    <property type="evidence" value="ECO:0007669"/>
    <property type="project" value="UniProtKB-SubCell"/>
</dbReference>
<evidence type="ECO:0000256" key="5">
    <source>
        <dbReference type="ARBA" id="ARBA00023237"/>
    </source>
</evidence>
<dbReference type="GO" id="GO:0015288">
    <property type="term" value="F:porin activity"/>
    <property type="evidence" value="ECO:0007669"/>
    <property type="project" value="TreeGrafter"/>
</dbReference>
<dbReference type="Gene3D" id="1.20.1600.10">
    <property type="entry name" value="Outer membrane efflux proteins (OEP)"/>
    <property type="match status" value="1"/>
</dbReference>
<evidence type="ECO:0000256" key="2">
    <source>
        <dbReference type="ARBA" id="ARBA00022452"/>
    </source>
</evidence>
<evidence type="ECO:0000256" key="6">
    <source>
        <dbReference type="SAM" id="SignalP"/>
    </source>
</evidence>
<sequence>MIEMMNVSCRLLCLALGGLMLLPSATAGAQSAAPSGRGLLLEEAIAMALERGPATRSATRTRDAARFRDASFNARLLPQLSVTGEAPTYSRAIVPVVQPDGSTRFVAQQQRQSSVGLQMAQRLPLTGGDLFISSGLTNVNVLGQQELRLWRSTPLQLGVRQQIFRLNTQAWDNKEQDVRADAAEQQFLEARESISQQTAALYFDLFAAQTALANALGNANVNDTLFTLNKGRYEVGRIGENDLLQSELAVLRSQNAVQSARLDEQRAAAALRLQLGYPSSAPLVLQVSNTVPEISVDTALAMREALQNAAQLRDADLQMIQQNRRVAEARRNTGFGATVSASVGFNQTAENFNEAYKSPLQSQQFAVGVEMPLVQWGARKAQIQAAVADRERVETDVRVLRERRALDARFAALELEQAGRQLITAAKADTVGAKRFEVTRNRYTIGRIDISNLYIAQVEKDQALEAYVRALRGYWDAYYRVRRLTLYDFERGARIR</sequence>
<comment type="subcellular location">
    <subcellularLocation>
        <location evidence="1">Cell outer membrane</location>
    </subcellularLocation>
</comment>
<dbReference type="PANTHER" id="PTHR30026:SF20">
    <property type="entry name" value="OUTER MEMBRANE PROTEIN TOLC"/>
    <property type="match status" value="1"/>
</dbReference>
<dbReference type="Proteomes" id="UP000264071">
    <property type="component" value="Unassembled WGS sequence"/>
</dbReference>
<evidence type="ECO:0000256" key="1">
    <source>
        <dbReference type="ARBA" id="ARBA00004442"/>
    </source>
</evidence>
<dbReference type="GO" id="GO:1990281">
    <property type="term" value="C:efflux pump complex"/>
    <property type="evidence" value="ECO:0007669"/>
    <property type="project" value="TreeGrafter"/>
</dbReference>
<keyword evidence="3" id="KW-0812">Transmembrane</keyword>
<dbReference type="EMBL" id="DPIY01000012">
    <property type="protein sequence ID" value="HCT59235.1"/>
    <property type="molecule type" value="Genomic_DNA"/>
</dbReference>
<protein>
    <submittedName>
        <fullName evidence="7">TolC family protein</fullName>
    </submittedName>
</protein>
<organism evidence="7 8">
    <name type="scientific">Gemmatimonas aurantiaca</name>
    <dbReference type="NCBI Taxonomy" id="173480"/>
    <lineage>
        <taxon>Bacteria</taxon>
        <taxon>Pseudomonadati</taxon>
        <taxon>Gemmatimonadota</taxon>
        <taxon>Gemmatimonadia</taxon>
        <taxon>Gemmatimonadales</taxon>
        <taxon>Gemmatimonadaceae</taxon>
        <taxon>Gemmatimonas</taxon>
    </lineage>
</organism>
<keyword evidence="2" id="KW-1134">Transmembrane beta strand</keyword>
<dbReference type="AlphaFoldDB" id="A0A3D4VDR9"/>
<dbReference type="SUPFAM" id="SSF56954">
    <property type="entry name" value="Outer membrane efflux proteins (OEP)"/>
    <property type="match status" value="1"/>
</dbReference>
<keyword evidence="6" id="KW-0732">Signal</keyword>
<comment type="caution">
    <text evidence="7">The sequence shown here is derived from an EMBL/GenBank/DDBJ whole genome shotgun (WGS) entry which is preliminary data.</text>
</comment>
<feature type="signal peptide" evidence="6">
    <location>
        <begin position="1"/>
        <end position="29"/>
    </location>
</feature>
<feature type="chain" id="PRO_5017633450" evidence="6">
    <location>
        <begin position="30"/>
        <end position="496"/>
    </location>
</feature>
<evidence type="ECO:0000256" key="3">
    <source>
        <dbReference type="ARBA" id="ARBA00022692"/>
    </source>
</evidence>
<name>A0A3D4VDR9_9BACT</name>
<reference evidence="7 8" key="1">
    <citation type="journal article" date="2018" name="Nat. Biotechnol.">
        <title>A standardized bacterial taxonomy based on genome phylogeny substantially revises the tree of life.</title>
        <authorList>
            <person name="Parks D.H."/>
            <person name="Chuvochina M."/>
            <person name="Waite D.W."/>
            <person name="Rinke C."/>
            <person name="Skarshewski A."/>
            <person name="Chaumeil P.A."/>
            <person name="Hugenholtz P."/>
        </authorList>
    </citation>
    <scope>NUCLEOTIDE SEQUENCE [LARGE SCALE GENOMIC DNA]</scope>
    <source>
        <strain evidence="7">UBA8844</strain>
    </source>
</reference>
<keyword evidence="4" id="KW-0472">Membrane</keyword>
<evidence type="ECO:0000313" key="8">
    <source>
        <dbReference type="Proteomes" id="UP000264071"/>
    </source>
</evidence>
<keyword evidence="5" id="KW-0998">Cell outer membrane</keyword>